<dbReference type="PANTHER" id="PTHR37298">
    <property type="entry name" value="UPF0111 PROTEIN YKAA"/>
    <property type="match status" value="1"/>
</dbReference>
<protein>
    <recommendedName>
        <fullName evidence="4">Phosphate transport regulator</fullName>
    </recommendedName>
</protein>
<name>A0A1L3MMR6_9BACI</name>
<dbReference type="InterPro" id="IPR018445">
    <property type="entry name" value="Put_Phosphate_transp_reg"/>
</dbReference>
<evidence type="ECO:0000313" key="2">
    <source>
        <dbReference type="EMBL" id="APH03627.1"/>
    </source>
</evidence>
<evidence type="ECO:0000313" key="3">
    <source>
        <dbReference type="Proteomes" id="UP000181936"/>
    </source>
</evidence>
<dbReference type="RefSeq" id="WP_072578416.1">
    <property type="nucleotide sequence ID" value="NZ_CP016020.1"/>
</dbReference>
<dbReference type="Gene3D" id="1.20.58.220">
    <property type="entry name" value="Phosphate transport system protein phou homolog 2, domain 2"/>
    <property type="match status" value="1"/>
</dbReference>
<sequence>MVFSKGKRDKFSELLVKITGNLEKTTRFCVEHTIANHHDLQLFLETVKDYENQGDEYIHIITKELNQTFITPIDREDILELAIQLDDVLDGLEHIGAMLEMYSVVELTEHMKKFIQTIHQCAIEISQAIECLSSKKLQDISTYSLRIKEHESNSDNLLRVAVKNLFAGVKDPIKIIQHKDIYEALEGIVDDCRKVANILDSIAMKNA</sequence>
<dbReference type="STRING" id="1547283.A9C19_02010"/>
<dbReference type="InterPro" id="IPR038078">
    <property type="entry name" value="PhoU-like_sf"/>
</dbReference>
<reference evidence="2 3" key="1">
    <citation type="journal article" date="2016" name="Sci. Rep.">
        <title>Complete genome sequence and transcriptomic analysis of a novel marine strain Bacillus weihaiensis reveals the mechanism of brown algae degradation.</title>
        <authorList>
            <person name="Zhu Y."/>
            <person name="Chen P."/>
            <person name="Bao Y."/>
            <person name="Men Y."/>
            <person name="Zeng Y."/>
            <person name="Yang J."/>
            <person name="Sun J."/>
            <person name="Sun Y."/>
        </authorList>
    </citation>
    <scope>NUCLEOTIDE SEQUENCE [LARGE SCALE GENOMIC DNA]</scope>
    <source>
        <strain evidence="2 3">Alg07</strain>
    </source>
</reference>
<keyword evidence="3" id="KW-1185">Reference proteome</keyword>
<dbReference type="AlphaFoldDB" id="A0A1L3MMR6"/>
<dbReference type="KEGG" id="bwh:A9C19_02010"/>
<evidence type="ECO:0008006" key="4">
    <source>
        <dbReference type="Google" id="ProtNLM"/>
    </source>
</evidence>
<dbReference type="Pfam" id="PF01865">
    <property type="entry name" value="PhoU_div"/>
    <property type="match status" value="1"/>
</dbReference>
<dbReference type="Proteomes" id="UP000181936">
    <property type="component" value="Chromosome"/>
</dbReference>
<comment type="similarity">
    <text evidence="1">Belongs to the UPF0111 family.</text>
</comment>
<dbReference type="OrthoDB" id="9797568at2"/>
<organism evidence="2 3">
    <name type="scientific">Bacillus weihaiensis</name>
    <dbReference type="NCBI Taxonomy" id="1547283"/>
    <lineage>
        <taxon>Bacteria</taxon>
        <taxon>Bacillati</taxon>
        <taxon>Bacillota</taxon>
        <taxon>Bacilli</taxon>
        <taxon>Bacillales</taxon>
        <taxon>Bacillaceae</taxon>
        <taxon>Bacillus</taxon>
    </lineage>
</organism>
<dbReference type="PANTHER" id="PTHR37298:SF1">
    <property type="entry name" value="UPF0111 PROTEIN YKAA"/>
    <property type="match status" value="1"/>
</dbReference>
<gene>
    <name evidence="2" type="ORF">A9C19_02010</name>
</gene>
<accession>A0A1L3MMR6</accession>
<proteinExistence type="inferred from homology"/>
<dbReference type="InterPro" id="IPR052912">
    <property type="entry name" value="UPF0111_domain"/>
</dbReference>
<evidence type="ECO:0000256" key="1">
    <source>
        <dbReference type="ARBA" id="ARBA00008591"/>
    </source>
</evidence>
<dbReference type="EMBL" id="CP016020">
    <property type="protein sequence ID" value="APH03627.1"/>
    <property type="molecule type" value="Genomic_DNA"/>
</dbReference>